<protein>
    <submittedName>
        <fullName evidence="6">Aldehyde dehydrogenase</fullName>
    </submittedName>
</protein>
<dbReference type="InterPro" id="IPR016163">
    <property type="entry name" value="Ald_DH_C"/>
</dbReference>
<dbReference type="EMBL" id="JAWLJX010000004">
    <property type="protein sequence ID" value="MDV6262767.1"/>
    <property type="molecule type" value="Genomic_DNA"/>
</dbReference>
<evidence type="ECO:0000313" key="6">
    <source>
        <dbReference type="EMBL" id="MDV6262767.1"/>
    </source>
</evidence>
<keyword evidence="7" id="KW-1185">Reference proteome</keyword>
<name>A0ABU4BEZ2_9NOCA</name>
<dbReference type="RefSeq" id="WP_317565076.1">
    <property type="nucleotide sequence ID" value="NZ_JAWLJX010000004.1"/>
</dbReference>
<dbReference type="InterPro" id="IPR029510">
    <property type="entry name" value="Ald_DH_CS_GLU"/>
</dbReference>
<proteinExistence type="inferred from homology"/>
<reference evidence="6 7" key="1">
    <citation type="submission" date="2023-10" db="EMBL/GenBank/DDBJ databases">
        <title>Development of a sustainable strategy for remediation of hydrocarbon-contaminated territories based on the waste exchange concept.</title>
        <authorList>
            <person name="Krivoruchko A."/>
        </authorList>
    </citation>
    <scope>NUCLEOTIDE SEQUENCE [LARGE SCALE GENOMIC DNA]</scope>
    <source>
        <strain evidence="6 7">IEGM 1323</strain>
    </source>
</reference>
<accession>A0ABU4BEZ2</accession>
<dbReference type="InterPro" id="IPR016162">
    <property type="entry name" value="Ald_DH_N"/>
</dbReference>
<evidence type="ECO:0000256" key="2">
    <source>
        <dbReference type="ARBA" id="ARBA00023002"/>
    </source>
</evidence>
<evidence type="ECO:0000313" key="7">
    <source>
        <dbReference type="Proteomes" id="UP001185755"/>
    </source>
</evidence>
<feature type="active site" evidence="3">
    <location>
        <position position="259"/>
    </location>
</feature>
<keyword evidence="2 4" id="KW-0560">Oxidoreductase</keyword>
<dbReference type="Proteomes" id="UP001185755">
    <property type="component" value="Unassembled WGS sequence"/>
</dbReference>
<comment type="caution">
    <text evidence="6">The sequence shown here is derived from an EMBL/GenBank/DDBJ whole genome shotgun (WGS) entry which is preliminary data.</text>
</comment>
<sequence length="487" mass="52042">MTATVPTATTLKSYDKLFIGGKWVEPSSDKVIEVVSPITEELLATVPDAQPADIDRAVAAARKAFDEGPWPRMTAAERAPYLIRIQEEVEKRFDAMTEAFTAEIGAPAGASVAFHNNALKMWGDASTLHERFEFEEERTWAEGHGTLVREPIGVVATIIPWNGPVATASLKIAPALAAGCTVVLKPAPEGPVSTMILAEALEAAGLPEGVISLLPGGRETGEHLVRHKDVDKISFTGSTLAGRKIMSICGERIARVTLELGGKSAGIIADDIALDKVFPALAFAGIGHSGQVCAAITRIVVPRHRQDEIVETIKSIFESVPVGDPREEGTVIGPLAAERQRTRVLDYIEVGKAEGARLVTGGGRPAGLDKGWYVEPTLFADVTNDMRIAQEEIFGPVVVVIPFDTIDEAVAIANDSDYGLSGAVYADDEALAESMARRIRTGQISVNSWDMCVTQPFGGYKQSGLGREGNVEGLSSFLETKLIQFAN</sequence>
<dbReference type="PANTHER" id="PTHR42804:SF1">
    <property type="entry name" value="ALDEHYDE DEHYDROGENASE-RELATED"/>
    <property type="match status" value="1"/>
</dbReference>
<feature type="domain" description="Aldehyde dehydrogenase" evidence="5">
    <location>
        <begin position="23"/>
        <end position="482"/>
    </location>
</feature>
<comment type="similarity">
    <text evidence="1 4">Belongs to the aldehyde dehydrogenase family.</text>
</comment>
<dbReference type="CDD" id="cd07139">
    <property type="entry name" value="ALDH_AldA-Rv0768"/>
    <property type="match status" value="1"/>
</dbReference>
<dbReference type="PROSITE" id="PS00687">
    <property type="entry name" value="ALDEHYDE_DEHYDR_GLU"/>
    <property type="match status" value="1"/>
</dbReference>
<gene>
    <name evidence="6" type="ORF">R3P96_15620</name>
</gene>
<dbReference type="Gene3D" id="3.40.309.10">
    <property type="entry name" value="Aldehyde Dehydrogenase, Chain A, domain 2"/>
    <property type="match status" value="1"/>
</dbReference>
<dbReference type="InterPro" id="IPR015590">
    <property type="entry name" value="Aldehyde_DH_dom"/>
</dbReference>
<organism evidence="6 7">
    <name type="scientific">Rhodococcoides yunnanense</name>
    <dbReference type="NCBI Taxonomy" id="278209"/>
    <lineage>
        <taxon>Bacteria</taxon>
        <taxon>Bacillati</taxon>
        <taxon>Actinomycetota</taxon>
        <taxon>Actinomycetes</taxon>
        <taxon>Mycobacteriales</taxon>
        <taxon>Nocardiaceae</taxon>
        <taxon>Rhodococcoides</taxon>
    </lineage>
</organism>
<evidence type="ECO:0000256" key="1">
    <source>
        <dbReference type="ARBA" id="ARBA00009986"/>
    </source>
</evidence>
<evidence type="ECO:0000256" key="3">
    <source>
        <dbReference type="PROSITE-ProRule" id="PRU10007"/>
    </source>
</evidence>
<dbReference type="Pfam" id="PF00171">
    <property type="entry name" value="Aldedh"/>
    <property type="match status" value="1"/>
</dbReference>
<dbReference type="SUPFAM" id="SSF53720">
    <property type="entry name" value="ALDH-like"/>
    <property type="match status" value="1"/>
</dbReference>
<evidence type="ECO:0000256" key="4">
    <source>
        <dbReference type="RuleBase" id="RU003345"/>
    </source>
</evidence>
<evidence type="ECO:0000259" key="5">
    <source>
        <dbReference type="Pfam" id="PF00171"/>
    </source>
</evidence>
<dbReference type="InterPro" id="IPR016161">
    <property type="entry name" value="Ald_DH/histidinol_DH"/>
</dbReference>
<dbReference type="PANTHER" id="PTHR42804">
    <property type="entry name" value="ALDEHYDE DEHYDROGENASE"/>
    <property type="match status" value="1"/>
</dbReference>
<dbReference type="Gene3D" id="3.40.605.10">
    <property type="entry name" value="Aldehyde Dehydrogenase, Chain A, domain 1"/>
    <property type="match status" value="1"/>
</dbReference>